<dbReference type="AlphaFoldDB" id="A0A0D2WTV3"/>
<dbReference type="STRING" id="595528.A0A0D2WTV3"/>
<gene>
    <name evidence="6" type="ORF">CAOG_005634</name>
</gene>
<dbReference type="CDD" id="cd10527">
    <property type="entry name" value="SET_LSMT"/>
    <property type="match status" value="1"/>
</dbReference>
<evidence type="ECO:0000259" key="5">
    <source>
        <dbReference type="Pfam" id="PF09273"/>
    </source>
</evidence>
<keyword evidence="1" id="KW-0489">Methyltransferase</keyword>
<proteinExistence type="predicted"/>
<feature type="domain" description="Rubisco LSMT substrate-binding" evidence="5">
    <location>
        <begin position="813"/>
        <end position="907"/>
    </location>
</feature>
<dbReference type="InterPro" id="IPR015353">
    <property type="entry name" value="Rubisco_LSMT_subst-bd"/>
</dbReference>
<evidence type="ECO:0000313" key="6">
    <source>
        <dbReference type="EMBL" id="KJE95153.1"/>
    </source>
</evidence>
<feature type="region of interest" description="Disordered" evidence="4">
    <location>
        <begin position="715"/>
        <end position="743"/>
    </location>
</feature>
<dbReference type="InterPro" id="IPR036464">
    <property type="entry name" value="Rubisco_LSMT_subst-bd_sf"/>
</dbReference>
<dbReference type="GO" id="GO:0016279">
    <property type="term" value="F:protein-lysine N-methyltransferase activity"/>
    <property type="evidence" value="ECO:0007669"/>
    <property type="project" value="TreeGrafter"/>
</dbReference>
<keyword evidence="7" id="KW-1185">Reference proteome</keyword>
<dbReference type="OrthoDB" id="341421at2759"/>
<reference evidence="7" key="1">
    <citation type="submission" date="2011-02" db="EMBL/GenBank/DDBJ databases">
        <title>The Genome Sequence of Capsaspora owczarzaki ATCC 30864.</title>
        <authorList>
            <person name="Russ C."/>
            <person name="Cuomo C."/>
            <person name="Burger G."/>
            <person name="Gray M.W."/>
            <person name="Holland P.W.H."/>
            <person name="King N."/>
            <person name="Lang F.B.F."/>
            <person name="Roger A.J."/>
            <person name="Ruiz-Trillo I."/>
            <person name="Young S.K."/>
            <person name="Zeng Q."/>
            <person name="Gargeya S."/>
            <person name="Alvarado L."/>
            <person name="Berlin A."/>
            <person name="Chapman S.B."/>
            <person name="Chen Z."/>
            <person name="Freedman E."/>
            <person name="Gellesch M."/>
            <person name="Goldberg J."/>
            <person name="Griggs A."/>
            <person name="Gujja S."/>
            <person name="Heilman E."/>
            <person name="Heiman D."/>
            <person name="Howarth C."/>
            <person name="Mehta T."/>
            <person name="Neiman D."/>
            <person name="Pearson M."/>
            <person name="Roberts A."/>
            <person name="Saif S."/>
            <person name="Shea T."/>
            <person name="Shenoy N."/>
            <person name="Sisk P."/>
            <person name="Stolte C."/>
            <person name="Sykes S."/>
            <person name="White J."/>
            <person name="Yandava C."/>
            <person name="Haas B."/>
            <person name="Nusbaum C."/>
            <person name="Birren B."/>
        </authorList>
    </citation>
    <scope>NUCLEOTIDE SEQUENCE</scope>
    <source>
        <strain evidence="7">ATCC 30864</strain>
    </source>
</reference>
<evidence type="ECO:0000313" key="7">
    <source>
        <dbReference type="Proteomes" id="UP000008743"/>
    </source>
</evidence>
<evidence type="ECO:0000256" key="4">
    <source>
        <dbReference type="SAM" id="MobiDB-lite"/>
    </source>
</evidence>
<dbReference type="SUPFAM" id="SSF82199">
    <property type="entry name" value="SET domain"/>
    <property type="match status" value="1"/>
</dbReference>
<dbReference type="eggNOG" id="ENOG502QRSB">
    <property type="taxonomic scope" value="Eukaryota"/>
</dbReference>
<dbReference type="GO" id="GO:0032259">
    <property type="term" value="P:methylation"/>
    <property type="evidence" value="ECO:0007669"/>
    <property type="project" value="UniProtKB-KW"/>
</dbReference>
<dbReference type="InterPro" id="IPR050600">
    <property type="entry name" value="SETD3_SETD6_MTase"/>
</dbReference>
<dbReference type="Proteomes" id="UP000008743">
    <property type="component" value="Unassembled WGS sequence"/>
</dbReference>
<feature type="compositionally biased region" description="Acidic residues" evidence="4">
    <location>
        <begin position="730"/>
        <end position="743"/>
    </location>
</feature>
<dbReference type="PANTHER" id="PTHR13271">
    <property type="entry name" value="UNCHARACTERIZED PUTATIVE METHYLTRANSFERASE"/>
    <property type="match status" value="1"/>
</dbReference>
<evidence type="ECO:0000256" key="1">
    <source>
        <dbReference type="ARBA" id="ARBA00022603"/>
    </source>
</evidence>
<dbReference type="InParanoid" id="A0A0D2WTV3"/>
<sequence length="943" mass="103457">MSRFVEVERQISAVLEASRSNAKHDNNESNDDDDDACQTAMASMVAAASALLGAKRNAISTARAAASTASAASAGISSTWNADLLAALAEDDELAFLEHVEAQQGQVAVRALRVCAWRARQTGPFKQDVDAHLALQIEASERRWSELEQPAVARVPAICAVAMQRQVYAQLVNTAREHLGLSASTLPSDREWLATLDNVGLLDDVPDVAATAQLGTLQPWLDTRIDRTLAWMDLNTEKLFVEDLPCVQWSIPDAVRVTLPRILTCHGSDALVAEQRLQLLMTGPCPRSFLYSKNADHTSSMTPVVLAILESLRLMRMTADEVYFENQLEHCRTTLTLQGGTFDGCAVSILNLSNERQAVTSLVQLCNTMMAATTAPASATFVQVPDHVAKYIELVHSTYEHLRNRAYEYWTAVIGTRPAALESRKIGDNLLQWLHNAGMTSIAENHLSIADFEHTGRGVLANERIEAGVEVLHLPQHLLINIHVALDESHPIGRVLSDLRDEYDDDTLLLLYVLHEKLVAGSASRWAPFFETLPATYNSPLLFHVTELLELEGTRLIDETFEIKDGLRVLHESLGPLAEAYPALFPTDAFTYENLLWVRAMIDSRAMKLPVPAAAAAVAAAAPEDATETPFVANLIPFVDMINHEEHSHISVRRYDTSAKALVLTTLGACAAGTQLSLHYSTLPSWQQLLYYGMLSTELNPLTVTVDVYFTANNPDESSSDADTAPAAVVDDEEGGDDESDTAMDELDADLNDDEAQELYGSYFDQGPIAKWMDEHFLPRTHTLARGMHSSLLLPCVCATVLSAEEFEAVREETLTLLALQSESEHNEAANQLLRRQVALDALSNVSEDVRTRATESIASVLTELMEAFGTTAEEDSELLADSAQTDDSEMLSVNRTLAIRYRRGIKLVIADNLDKANRGDFGASAYTYAEEDGNVCDYGECN</sequence>
<keyword evidence="3" id="KW-0949">S-adenosyl-L-methionine</keyword>
<dbReference type="InterPro" id="IPR046341">
    <property type="entry name" value="SET_dom_sf"/>
</dbReference>
<keyword evidence="2" id="KW-0808">Transferase</keyword>
<name>A0A0D2WTV3_CAPO3</name>
<dbReference type="SUPFAM" id="SSF81822">
    <property type="entry name" value="RuBisCo LSMT C-terminal, substrate-binding domain"/>
    <property type="match status" value="1"/>
</dbReference>
<accession>A0A0D2WTV3</accession>
<dbReference type="PANTHER" id="PTHR13271:SF155">
    <property type="entry name" value="SET DOMAIN-CONTAINING PROTEIN"/>
    <property type="match status" value="1"/>
</dbReference>
<dbReference type="EMBL" id="KE346368">
    <property type="protein sequence ID" value="KJE95153.1"/>
    <property type="molecule type" value="Genomic_DNA"/>
</dbReference>
<dbReference type="PhylomeDB" id="A0A0D2WTV3"/>
<feature type="compositionally biased region" description="Low complexity" evidence="4">
    <location>
        <begin position="715"/>
        <end position="729"/>
    </location>
</feature>
<evidence type="ECO:0000256" key="2">
    <source>
        <dbReference type="ARBA" id="ARBA00022679"/>
    </source>
</evidence>
<dbReference type="Gene3D" id="3.90.1410.10">
    <property type="entry name" value="set domain protein methyltransferase, domain 1"/>
    <property type="match status" value="1"/>
</dbReference>
<dbReference type="Pfam" id="PF09273">
    <property type="entry name" value="Rubis-subs-bind"/>
    <property type="match status" value="1"/>
</dbReference>
<organism evidence="6 7">
    <name type="scientific">Capsaspora owczarzaki (strain ATCC 30864)</name>
    <dbReference type="NCBI Taxonomy" id="595528"/>
    <lineage>
        <taxon>Eukaryota</taxon>
        <taxon>Filasterea</taxon>
        <taxon>Capsaspora</taxon>
    </lineage>
</organism>
<evidence type="ECO:0000256" key="3">
    <source>
        <dbReference type="ARBA" id="ARBA00022691"/>
    </source>
</evidence>
<protein>
    <recommendedName>
        <fullName evidence="5">Rubisco LSMT substrate-binding domain-containing protein</fullName>
    </recommendedName>
</protein>
<dbReference type="Gene3D" id="3.90.1420.10">
    <property type="entry name" value="Rubisco LSMT, substrate-binding domain"/>
    <property type="match status" value="1"/>
</dbReference>